<dbReference type="Pfam" id="PF02706">
    <property type="entry name" value="Wzz"/>
    <property type="match status" value="1"/>
</dbReference>
<dbReference type="PANTHER" id="PTHR32309">
    <property type="entry name" value="TYROSINE-PROTEIN KINASE"/>
    <property type="match status" value="1"/>
</dbReference>
<dbReference type="GO" id="GO:0005886">
    <property type="term" value="C:plasma membrane"/>
    <property type="evidence" value="ECO:0007669"/>
    <property type="project" value="UniProtKB-SubCell"/>
</dbReference>
<evidence type="ECO:0000259" key="9">
    <source>
        <dbReference type="Pfam" id="PF02706"/>
    </source>
</evidence>
<comment type="caution">
    <text evidence="11">The sequence shown here is derived from an EMBL/GenBank/DDBJ whole genome shotgun (WGS) entry which is preliminary data.</text>
</comment>
<dbReference type="AlphaFoldDB" id="A0A6I2UJX9"/>
<dbReference type="GO" id="GO:0004713">
    <property type="term" value="F:protein tyrosine kinase activity"/>
    <property type="evidence" value="ECO:0007669"/>
    <property type="project" value="TreeGrafter"/>
</dbReference>
<dbReference type="EMBL" id="VUNR01000025">
    <property type="protein sequence ID" value="MSU09501.1"/>
    <property type="molecule type" value="Genomic_DNA"/>
</dbReference>
<keyword evidence="4 8" id="KW-0812">Transmembrane</keyword>
<evidence type="ECO:0000256" key="3">
    <source>
        <dbReference type="ARBA" id="ARBA00022475"/>
    </source>
</evidence>
<dbReference type="PANTHER" id="PTHR32309:SF13">
    <property type="entry name" value="FERRIC ENTEROBACTIN TRANSPORT PROTEIN FEPE"/>
    <property type="match status" value="1"/>
</dbReference>
<evidence type="ECO:0000313" key="12">
    <source>
        <dbReference type="Proteomes" id="UP000433181"/>
    </source>
</evidence>
<name>A0A6I2UJX9_9FIRM</name>
<keyword evidence="7" id="KW-0175">Coiled coil</keyword>
<protein>
    <recommendedName>
        <fullName evidence="13">Polysaccharide chain length determinant N-terminal domain-containing protein</fullName>
    </recommendedName>
</protein>
<evidence type="ECO:0000313" key="11">
    <source>
        <dbReference type="EMBL" id="MSU09501.1"/>
    </source>
</evidence>
<keyword evidence="12" id="KW-1185">Reference proteome</keyword>
<accession>A0A6I2UJX9</accession>
<comment type="similarity">
    <text evidence="2">Belongs to the CpsC/CapA family.</text>
</comment>
<evidence type="ECO:0000256" key="8">
    <source>
        <dbReference type="SAM" id="Phobius"/>
    </source>
</evidence>
<feature type="transmembrane region" description="Helical" evidence="8">
    <location>
        <begin position="254"/>
        <end position="275"/>
    </location>
</feature>
<reference evidence="11 12" key="1">
    <citation type="submission" date="2019-08" db="EMBL/GenBank/DDBJ databases">
        <title>In-depth cultivation of the pig gut microbiome towards novel bacterial diversity and tailored functional studies.</title>
        <authorList>
            <person name="Wylensek D."/>
            <person name="Hitch T.C.A."/>
            <person name="Clavel T."/>
        </authorList>
    </citation>
    <scope>NUCLEOTIDE SEQUENCE [LARGE SCALE GENOMIC DNA]</scope>
    <source>
        <strain evidence="11 12">WCA-693-APC-5D-A</strain>
    </source>
</reference>
<evidence type="ECO:0000256" key="6">
    <source>
        <dbReference type="ARBA" id="ARBA00023136"/>
    </source>
</evidence>
<evidence type="ECO:0008006" key="13">
    <source>
        <dbReference type="Google" id="ProtNLM"/>
    </source>
</evidence>
<evidence type="ECO:0000256" key="2">
    <source>
        <dbReference type="ARBA" id="ARBA00006683"/>
    </source>
</evidence>
<dbReference type="InterPro" id="IPR003856">
    <property type="entry name" value="LPS_length_determ_N"/>
</dbReference>
<dbReference type="GeneID" id="96779448"/>
<proteinExistence type="inferred from homology"/>
<keyword evidence="5 8" id="KW-1133">Transmembrane helix</keyword>
<dbReference type="InterPro" id="IPR032807">
    <property type="entry name" value="GNVR"/>
</dbReference>
<feature type="domain" description="Tyrosine-protein kinase G-rich" evidence="10">
    <location>
        <begin position="202"/>
        <end position="273"/>
    </location>
</feature>
<organism evidence="11 12">
    <name type="scientific">Anaerovibrio slackiae</name>
    <dbReference type="NCBI Taxonomy" id="2652309"/>
    <lineage>
        <taxon>Bacteria</taxon>
        <taxon>Bacillati</taxon>
        <taxon>Bacillota</taxon>
        <taxon>Negativicutes</taxon>
        <taxon>Selenomonadales</taxon>
        <taxon>Selenomonadaceae</taxon>
        <taxon>Anaerovibrio</taxon>
    </lineage>
</organism>
<dbReference type="InterPro" id="IPR050445">
    <property type="entry name" value="Bact_polysacc_biosynth/exp"/>
</dbReference>
<sequence length="279" mass="30439">MKQEDVRQEDAIDLGRLLSIVVAKKKVVVCIVAVCTAIAAIVAFALPKEYTSQATVQVVDCDMGLGKTAGINISTDMELAKSNEVLKPVIEQVFTDLNPEDRPNVENFVKKYLEVTNPKGTRIIKIVARGRTPQDAKYIAENVSANFVKIKAKSNEDKKSVVVAAFDESIKNAVKESDEATAAMGKYIAEYGNNTDALEYQRLIREVEAKKAAYEALVVQAEQAKIQQSGNVIQLVDAANMPDENNLSGPKRKLIIAIGFVIGCMIALGYGLLLYKKDA</sequence>
<dbReference type="Proteomes" id="UP000433181">
    <property type="component" value="Unassembled WGS sequence"/>
</dbReference>
<feature type="domain" description="Polysaccharide chain length determinant N-terminal" evidence="9">
    <location>
        <begin position="11"/>
        <end position="92"/>
    </location>
</feature>
<evidence type="ECO:0000256" key="5">
    <source>
        <dbReference type="ARBA" id="ARBA00022989"/>
    </source>
</evidence>
<evidence type="ECO:0000256" key="7">
    <source>
        <dbReference type="SAM" id="Coils"/>
    </source>
</evidence>
<keyword evidence="6 8" id="KW-0472">Membrane</keyword>
<feature type="transmembrane region" description="Helical" evidence="8">
    <location>
        <begin position="27"/>
        <end position="46"/>
    </location>
</feature>
<evidence type="ECO:0000259" key="10">
    <source>
        <dbReference type="Pfam" id="PF13807"/>
    </source>
</evidence>
<keyword evidence="3" id="KW-1003">Cell membrane</keyword>
<dbReference type="RefSeq" id="WP_154407672.1">
    <property type="nucleotide sequence ID" value="NZ_VUNR01000025.1"/>
</dbReference>
<feature type="coiled-coil region" evidence="7">
    <location>
        <begin position="197"/>
        <end position="224"/>
    </location>
</feature>
<comment type="subcellular location">
    <subcellularLocation>
        <location evidence="1">Cell membrane</location>
        <topology evidence="1">Multi-pass membrane protein</topology>
    </subcellularLocation>
</comment>
<evidence type="ECO:0000256" key="4">
    <source>
        <dbReference type="ARBA" id="ARBA00022692"/>
    </source>
</evidence>
<evidence type="ECO:0000256" key="1">
    <source>
        <dbReference type="ARBA" id="ARBA00004651"/>
    </source>
</evidence>
<dbReference type="Pfam" id="PF13807">
    <property type="entry name" value="GNVR"/>
    <property type="match status" value="1"/>
</dbReference>
<gene>
    <name evidence="11" type="ORF">FYJ84_10965</name>
</gene>